<evidence type="ECO:0000259" key="2">
    <source>
        <dbReference type="Pfam" id="PF00087"/>
    </source>
</evidence>
<evidence type="ECO:0000313" key="4">
    <source>
        <dbReference type="Proteomes" id="UP000830375"/>
    </source>
</evidence>
<feature type="signal peptide" evidence="1">
    <location>
        <begin position="1"/>
        <end position="22"/>
    </location>
</feature>
<dbReference type="Pfam" id="PF00087">
    <property type="entry name" value="Toxin_TOLIP"/>
    <property type="match status" value="1"/>
</dbReference>
<evidence type="ECO:0000313" key="3">
    <source>
        <dbReference type="EMBL" id="KAI2651599.1"/>
    </source>
</evidence>
<dbReference type="InterPro" id="IPR045860">
    <property type="entry name" value="Snake_toxin-like_sf"/>
</dbReference>
<sequence>MMDLRVSVALLFFFSLEDSCEAEVQTCPHGYSKCSTATDSTVTAKGCALFCYPGTGRVQTGERLSIQCCDTDLCNAADGVYKGSFHLLFSPLLFYFLFQ</sequence>
<dbReference type="Gene3D" id="2.10.60.10">
    <property type="entry name" value="CD59"/>
    <property type="match status" value="1"/>
</dbReference>
<dbReference type="Proteomes" id="UP000830375">
    <property type="component" value="Unassembled WGS sequence"/>
</dbReference>
<evidence type="ECO:0000256" key="1">
    <source>
        <dbReference type="SAM" id="SignalP"/>
    </source>
</evidence>
<reference evidence="3 4" key="1">
    <citation type="submission" date="2022-01" db="EMBL/GenBank/DDBJ databases">
        <title>A high-quality chromosome-level genome assembly of rohu carp, Labeo rohita.</title>
        <authorList>
            <person name="Arick M.A. II"/>
            <person name="Hsu C.-Y."/>
            <person name="Magbanua Z."/>
            <person name="Pechanova O."/>
            <person name="Grover C."/>
            <person name="Miller E."/>
            <person name="Thrash A."/>
            <person name="Ezzel L."/>
            <person name="Alam S."/>
            <person name="Benzie J."/>
            <person name="Hamilton M."/>
            <person name="Karsi A."/>
            <person name="Lawrence M.L."/>
            <person name="Peterson D.G."/>
        </authorList>
    </citation>
    <scope>NUCLEOTIDE SEQUENCE [LARGE SCALE GENOMIC DNA]</scope>
    <source>
        <strain evidence="4">BAU-BD-2019</strain>
        <tissue evidence="3">Blood</tissue>
    </source>
</reference>
<dbReference type="SUPFAM" id="SSF57302">
    <property type="entry name" value="Snake toxin-like"/>
    <property type="match status" value="1"/>
</dbReference>
<accession>A0ABQ8LML2</accession>
<gene>
    <name evidence="3" type="ORF">H4Q32_019727</name>
</gene>
<dbReference type="EMBL" id="JACTAM010000021">
    <property type="protein sequence ID" value="KAI2651599.1"/>
    <property type="molecule type" value="Genomic_DNA"/>
</dbReference>
<comment type="caution">
    <text evidence="3">The sequence shown here is derived from an EMBL/GenBank/DDBJ whole genome shotgun (WGS) entry which is preliminary data.</text>
</comment>
<protein>
    <submittedName>
        <fullName evidence="3">Prostate stem cell antigen</fullName>
    </submittedName>
</protein>
<name>A0ABQ8LML2_LABRO</name>
<organism evidence="3 4">
    <name type="scientific">Labeo rohita</name>
    <name type="common">Indian major carp</name>
    <name type="synonym">Cyprinus rohita</name>
    <dbReference type="NCBI Taxonomy" id="84645"/>
    <lineage>
        <taxon>Eukaryota</taxon>
        <taxon>Metazoa</taxon>
        <taxon>Chordata</taxon>
        <taxon>Craniata</taxon>
        <taxon>Vertebrata</taxon>
        <taxon>Euteleostomi</taxon>
        <taxon>Actinopterygii</taxon>
        <taxon>Neopterygii</taxon>
        <taxon>Teleostei</taxon>
        <taxon>Ostariophysi</taxon>
        <taxon>Cypriniformes</taxon>
        <taxon>Cyprinidae</taxon>
        <taxon>Labeoninae</taxon>
        <taxon>Labeonini</taxon>
        <taxon>Labeo</taxon>
    </lineage>
</organism>
<keyword evidence="1" id="KW-0732">Signal</keyword>
<keyword evidence="4" id="KW-1185">Reference proteome</keyword>
<dbReference type="InterPro" id="IPR035076">
    <property type="entry name" value="Toxin/TOLIP"/>
</dbReference>
<feature type="chain" id="PRO_5047166350" evidence="1">
    <location>
        <begin position="23"/>
        <end position="99"/>
    </location>
</feature>
<proteinExistence type="predicted"/>
<feature type="domain" description="Snake toxin/toxin-like" evidence="2">
    <location>
        <begin position="18"/>
        <end position="75"/>
    </location>
</feature>